<dbReference type="PANTHER" id="PTHR43289">
    <property type="entry name" value="MITOGEN-ACTIVATED PROTEIN KINASE KINASE KINASE 20-RELATED"/>
    <property type="match status" value="1"/>
</dbReference>
<evidence type="ECO:0000256" key="4">
    <source>
        <dbReference type="ARBA" id="ARBA00022741"/>
    </source>
</evidence>
<dbReference type="OrthoDB" id="6111975at2"/>
<dbReference type="STRING" id="1841610.A6X21_06965"/>
<keyword evidence="12" id="KW-1185">Reference proteome</keyword>
<accession>A0A1C3E9Y5</accession>
<keyword evidence="9" id="KW-0472">Membrane</keyword>
<comment type="caution">
    <text evidence="11">The sequence shown here is derived from an EMBL/GenBank/DDBJ whole genome shotgun (WGS) entry which is preliminary data.</text>
</comment>
<reference evidence="11 12" key="1">
    <citation type="submission" date="2016-05" db="EMBL/GenBank/DDBJ databases">
        <title>Genomic and physiological characterization of Planctopirus sp. isolated from fresh water lake.</title>
        <authorList>
            <person name="Subhash Y."/>
            <person name="Ramana C."/>
        </authorList>
    </citation>
    <scope>NUCLEOTIDE SEQUENCE [LARGE SCALE GENOMIC DNA]</scope>
    <source>
        <strain evidence="11 12">JC280</strain>
    </source>
</reference>
<dbReference type="GO" id="GO:0004674">
    <property type="term" value="F:protein serine/threonine kinase activity"/>
    <property type="evidence" value="ECO:0007669"/>
    <property type="project" value="UniProtKB-KW"/>
</dbReference>
<keyword evidence="3" id="KW-0808">Transferase</keyword>
<keyword evidence="4 7" id="KW-0547">Nucleotide-binding</keyword>
<proteinExistence type="predicted"/>
<dbReference type="InterPro" id="IPR008271">
    <property type="entry name" value="Ser/Thr_kinase_AS"/>
</dbReference>
<dbReference type="InterPro" id="IPR017441">
    <property type="entry name" value="Protein_kinase_ATP_BS"/>
</dbReference>
<dbReference type="PROSITE" id="PS00108">
    <property type="entry name" value="PROTEIN_KINASE_ST"/>
    <property type="match status" value="1"/>
</dbReference>
<feature type="compositionally biased region" description="Polar residues" evidence="8">
    <location>
        <begin position="291"/>
        <end position="303"/>
    </location>
</feature>
<keyword evidence="9" id="KW-1133">Transmembrane helix</keyword>
<feature type="region of interest" description="Disordered" evidence="8">
    <location>
        <begin position="285"/>
        <end position="308"/>
    </location>
</feature>
<evidence type="ECO:0000313" key="12">
    <source>
        <dbReference type="Proteomes" id="UP000094828"/>
    </source>
</evidence>
<dbReference type="SMART" id="SM00220">
    <property type="entry name" value="S_TKc"/>
    <property type="match status" value="1"/>
</dbReference>
<gene>
    <name evidence="11" type="ORF">A6X21_06965</name>
</gene>
<dbReference type="PROSITE" id="PS00107">
    <property type="entry name" value="PROTEIN_KINASE_ATP"/>
    <property type="match status" value="1"/>
</dbReference>
<evidence type="ECO:0000259" key="10">
    <source>
        <dbReference type="PROSITE" id="PS50011"/>
    </source>
</evidence>
<dbReference type="RefSeq" id="WP_068849047.1">
    <property type="nucleotide sequence ID" value="NZ_LYDR01000116.1"/>
</dbReference>
<dbReference type="Pfam" id="PF00069">
    <property type="entry name" value="Pkinase"/>
    <property type="match status" value="1"/>
</dbReference>
<dbReference type="PANTHER" id="PTHR43289:SF6">
    <property type="entry name" value="SERINE_THREONINE-PROTEIN KINASE NEKL-3"/>
    <property type="match status" value="1"/>
</dbReference>
<dbReference type="GO" id="GO:0005524">
    <property type="term" value="F:ATP binding"/>
    <property type="evidence" value="ECO:0007669"/>
    <property type="project" value="UniProtKB-UniRule"/>
</dbReference>
<dbReference type="Gene3D" id="3.30.200.20">
    <property type="entry name" value="Phosphorylase Kinase, domain 1"/>
    <property type="match status" value="1"/>
</dbReference>
<dbReference type="SUPFAM" id="SSF56112">
    <property type="entry name" value="Protein kinase-like (PK-like)"/>
    <property type="match status" value="1"/>
</dbReference>
<evidence type="ECO:0000256" key="6">
    <source>
        <dbReference type="ARBA" id="ARBA00022840"/>
    </source>
</evidence>
<keyword evidence="6 7" id="KW-0067">ATP-binding</keyword>
<feature type="transmembrane region" description="Helical" evidence="9">
    <location>
        <begin position="339"/>
        <end position="358"/>
    </location>
</feature>
<evidence type="ECO:0000256" key="8">
    <source>
        <dbReference type="SAM" id="MobiDB-lite"/>
    </source>
</evidence>
<dbReference type="EC" id="2.7.11.1" evidence="1"/>
<evidence type="ECO:0000256" key="2">
    <source>
        <dbReference type="ARBA" id="ARBA00022527"/>
    </source>
</evidence>
<dbReference type="InterPro" id="IPR000719">
    <property type="entry name" value="Prot_kinase_dom"/>
</dbReference>
<dbReference type="EMBL" id="LYDR01000116">
    <property type="protein sequence ID" value="ODA30067.1"/>
    <property type="molecule type" value="Genomic_DNA"/>
</dbReference>
<feature type="domain" description="Protein kinase" evidence="10">
    <location>
        <begin position="9"/>
        <end position="268"/>
    </location>
</feature>
<keyword evidence="9" id="KW-0812">Transmembrane</keyword>
<dbReference type="CDD" id="cd14014">
    <property type="entry name" value="STKc_PknB_like"/>
    <property type="match status" value="1"/>
</dbReference>
<keyword evidence="5" id="KW-0418">Kinase</keyword>
<evidence type="ECO:0000256" key="3">
    <source>
        <dbReference type="ARBA" id="ARBA00022679"/>
    </source>
</evidence>
<organism evidence="11 12">
    <name type="scientific">Planctopirus hydrillae</name>
    <dbReference type="NCBI Taxonomy" id="1841610"/>
    <lineage>
        <taxon>Bacteria</taxon>
        <taxon>Pseudomonadati</taxon>
        <taxon>Planctomycetota</taxon>
        <taxon>Planctomycetia</taxon>
        <taxon>Planctomycetales</taxon>
        <taxon>Planctomycetaceae</taxon>
        <taxon>Planctopirus</taxon>
    </lineage>
</organism>
<keyword evidence="2" id="KW-0723">Serine/threonine-protein kinase</keyword>
<dbReference type="AlphaFoldDB" id="A0A1C3E9Y5"/>
<dbReference type="Gene3D" id="1.10.510.10">
    <property type="entry name" value="Transferase(Phosphotransferase) domain 1"/>
    <property type="match status" value="1"/>
</dbReference>
<name>A0A1C3E9Y5_9PLAN</name>
<evidence type="ECO:0000256" key="5">
    <source>
        <dbReference type="ARBA" id="ARBA00022777"/>
    </source>
</evidence>
<evidence type="ECO:0000256" key="9">
    <source>
        <dbReference type="SAM" id="Phobius"/>
    </source>
</evidence>
<feature type="binding site" evidence="7">
    <location>
        <position position="38"/>
    </location>
    <ligand>
        <name>ATP</name>
        <dbReference type="ChEBI" id="CHEBI:30616"/>
    </ligand>
</feature>
<dbReference type="PROSITE" id="PS50011">
    <property type="entry name" value="PROTEIN_KINASE_DOM"/>
    <property type="match status" value="1"/>
</dbReference>
<dbReference type="InterPro" id="IPR011009">
    <property type="entry name" value="Kinase-like_dom_sf"/>
</dbReference>
<dbReference type="Proteomes" id="UP000094828">
    <property type="component" value="Unassembled WGS sequence"/>
</dbReference>
<protein>
    <recommendedName>
        <fullName evidence="1">non-specific serine/threonine protein kinase</fullName>
        <ecNumber evidence="1">2.7.11.1</ecNumber>
    </recommendedName>
</protein>
<dbReference type="FunFam" id="1.10.510.10:FF:000021">
    <property type="entry name" value="Serine/threonine protein kinase"/>
    <property type="match status" value="1"/>
</dbReference>
<evidence type="ECO:0000313" key="11">
    <source>
        <dbReference type="EMBL" id="ODA30067.1"/>
    </source>
</evidence>
<evidence type="ECO:0000256" key="1">
    <source>
        <dbReference type="ARBA" id="ARBA00012513"/>
    </source>
</evidence>
<sequence length="553" mass="62070">MLPDRIGNYIIERQLGSGGMGNVYLGRDDATGAFAAIKELPASLAREEGFVARFHREIEVLRSLNHPQIVRLYGCGTDRDTHYYAMEYVEGETLTQRLKREKRIPWREVVSLGILICGALKAAHDIGVIHRDLKPSNLLLTPDGKVKLTDFGVAQVFASGKLTATGGVIGTAEYMSPEQAQGARSSRRSDLYSLGSVLYVMLVGKPPFQGSSAAEILNKHRFGQFDKPKSFLPELPSLVDEIVCQLLEKDPSKRPPDAYVLGKKLQEIQRRVDFQIEAAQGTYHSRLEGGETTSRQPAGSPSSDFPPIELGPTFVRDLVRAEIDLQNRQSLFSRILNNTYVLVILFALVTGGGVYLFLNTGIEPEEQFEIAKDLLEGPPGPAWFRARDQYLIPLLQSDPVRWRDQVEPYLQKIEVYQIESTILPSRRRDRVDPPASEPERLLRLARAQLDAGDVPAAKKTFESLRVLLEGNGQYQVLKTIVNNQIEALERQQVSRAERDAFIQTSFERAEKFHTSGQLDNARQIWQGIITLYQDDPTATQWVEQAQSLLDNSR</sequence>
<evidence type="ECO:0000256" key="7">
    <source>
        <dbReference type="PROSITE-ProRule" id="PRU10141"/>
    </source>
</evidence>